<dbReference type="EMBL" id="OJIN01000146">
    <property type="protein sequence ID" value="SPD74437.1"/>
    <property type="molecule type" value="Genomic_DNA"/>
</dbReference>
<dbReference type="PANTHER" id="PTHR44591:SF3">
    <property type="entry name" value="RESPONSE REGULATORY DOMAIN-CONTAINING PROTEIN"/>
    <property type="match status" value="1"/>
</dbReference>
<organism evidence="4">
    <name type="scientific">uncultured Desulfobacterium sp</name>
    <dbReference type="NCBI Taxonomy" id="201089"/>
    <lineage>
        <taxon>Bacteria</taxon>
        <taxon>Pseudomonadati</taxon>
        <taxon>Thermodesulfobacteriota</taxon>
        <taxon>Desulfobacteria</taxon>
        <taxon>Desulfobacterales</taxon>
        <taxon>Desulfobacteriaceae</taxon>
        <taxon>Desulfobacterium</taxon>
        <taxon>environmental samples</taxon>
    </lineage>
</organism>
<proteinExistence type="predicted"/>
<accession>A0A445MY77</accession>
<dbReference type="Gene3D" id="3.40.50.2300">
    <property type="match status" value="1"/>
</dbReference>
<evidence type="ECO:0000259" key="3">
    <source>
        <dbReference type="PROSITE" id="PS50110"/>
    </source>
</evidence>
<dbReference type="SUPFAM" id="SSF52172">
    <property type="entry name" value="CheY-like"/>
    <property type="match status" value="1"/>
</dbReference>
<dbReference type="GO" id="GO:0000160">
    <property type="term" value="P:phosphorelay signal transduction system"/>
    <property type="evidence" value="ECO:0007669"/>
    <property type="project" value="InterPro"/>
</dbReference>
<dbReference type="PANTHER" id="PTHR44591">
    <property type="entry name" value="STRESS RESPONSE REGULATOR PROTEIN 1"/>
    <property type="match status" value="1"/>
</dbReference>
<dbReference type="SMART" id="SM00448">
    <property type="entry name" value="REC"/>
    <property type="match status" value="1"/>
</dbReference>
<reference evidence="4" key="1">
    <citation type="submission" date="2018-01" db="EMBL/GenBank/DDBJ databases">
        <authorList>
            <person name="Regsiter A."/>
            <person name="William W."/>
        </authorList>
    </citation>
    <scope>NUCLEOTIDE SEQUENCE</scope>
    <source>
        <strain evidence="4">TRIP AH-1</strain>
    </source>
</reference>
<evidence type="ECO:0000313" key="4">
    <source>
        <dbReference type="EMBL" id="SPD74437.1"/>
    </source>
</evidence>
<dbReference type="PROSITE" id="PS50110">
    <property type="entry name" value="RESPONSE_REGULATORY"/>
    <property type="match status" value="1"/>
</dbReference>
<feature type="modified residue" description="4-aspartylphosphate" evidence="2">
    <location>
        <position position="57"/>
    </location>
</feature>
<dbReference type="InterPro" id="IPR001789">
    <property type="entry name" value="Sig_transdc_resp-reg_receiver"/>
</dbReference>
<dbReference type="InterPro" id="IPR011006">
    <property type="entry name" value="CheY-like_superfamily"/>
</dbReference>
<dbReference type="InterPro" id="IPR050595">
    <property type="entry name" value="Bact_response_regulator"/>
</dbReference>
<dbReference type="AlphaFoldDB" id="A0A445MY77"/>
<name>A0A445MY77_9BACT</name>
<sequence length="132" mass="15046">MTKTVKPRILIVDDEERFRITLCKLLKAEGLDAAHIGGAMEALELIRDQEFDVILLDVKMPGMNGIEALAEIKKIRRDIEVIMLTGHASVDMAVEIMRLGGYEYLLKPCPIDELLLKIDLAHERRLEKIHQE</sequence>
<gene>
    <name evidence="4" type="ORF">PITCH_A230123</name>
</gene>
<feature type="domain" description="Response regulatory" evidence="3">
    <location>
        <begin position="8"/>
        <end position="122"/>
    </location>
</feature>
<evidence type="ECO:0000256" key="1">
    <source>
        <dbReference type="ARBA" id="ARBA00022553"/>
    </source>
</evidence>
<protein>
    <submittedName>
        <fullName evidence="4">Response regulator receiver protein</fullName>
    </submittedName>
</protein>
<evidence type="ECO:0000256" key="2">
    <source>
        <dbReference type="PROSITE-ProRule" id="PRU00169"/>
    </source>
</evidence>
<dbReference type="Pfam" id="PF00072">
    <property type="entry name" value="Response_reg"/>
    <property type="match status" value="1"/>
</dbReference>
<keyword evidence="1 2" id="KW-0597">Phosphoprotein</keyword>